<dbReference type="Pfam" id="PF13400">
    <property type="entry name" value="Tad"/>
    <property type="match status" value="1"/>
</dbReference>
<feature type="domain" description="Putative Flp pilus-assembly TadG-like N-terminal" evidence="3">
    <location>
        <begin position="44"/>
        <end position="89"/>
    </location>
</feature>
<dbReference type="AlphaFoldDB" id="A0A5C7G3I1"/>
<feature type="transmembrane region" description="Helical" evidence="2">
    <location>
        <begin position="46"/>
        <end position="65"/>
    </location>
</feature>
<proteinExistence type="predicted"/>
<keyword evidence="2" id="KW-0472">Membrane</keyword>
<keyword evidence="2" id="KW-0812">Transmembrane</keyword>
<accession>A0A5C7G3I1</accession>
<keyword evidence="2" id="KW-1133">Transmembrane helix</keyword>
<keyword evidence="5" id="KW-1185">Reference proteome</keyword>
<organism evidence="4 5">
    <name type="scientific">Massilia arenae</name>
    <dbReference type="NCBI Taxonomy" id="2603288"/>
    <lineage>
        <taxon>Bacteria</taxon>
        <taxon>Pseudomonadati</taxon>
        <taxon>Pseudomonadota</taxon>
        <taxon>Betaproteobacteria</taxon>
        <taxon>Burkholderiales</taxon>
        <taxon>Oxalobacteraceae</taxon>
        <taxon>Telluria group</taxon>
        <taxon>Massilia</taxon>
    </lineage>
</organism>
<dbReference type="EMBL" id="VPFD01000012">
    <property type="protein sequence ID" value="TXF99540.1"/>
    <property type="molecule type" value="Genomic_DNA"/>
</dbReference>
<feature type="region of interest" description="Disordered" evidence="1">
    <location>
        <begin position="1"/>
        <end position="22"/>
    </location>
</feature>
<dbReference type="InterPro" id="IPR028087">
    <property type="entry name" value="Tad_N"/>
</dbReference>
<reference evidence="4 5" key="1">
    <citation type="submission" date="2019-08" db="EMBL/GenBank/DDBJ databases">
        <title>Massilia golmudensis sp. nov., isolated from sand in the Qinghai-Tibetan Plateau.</title>
        <authorList>
            <person name="Zhang B."/>
        </authorList>
    </citation>
    <scope>NUCLEOTIDE SEQUENCE [LARGE SCALE GENOMIC DNA]</scope>
    <source>
        <strain evidence="4 5">GEM5</strain>
    </source>
</reference>
<dbReference type="Proteomes" id="UP000321413">
    <property type="component" value="Unassembled WGS sequence"/>
</dbReference>
<evidence type="ECO:0000259" key="3">
    <source>
        <dbReference type="Pfam" id="PF13400"/>
    </source>
</evidence>
<protein>
    <recommendedName>
        <fullName evidence="3">Putative Flp pilus-assembly TadG-like N-terminal domain-containing protein</fullName>
    </recommendedName>
</protein>
<comment type="caution">
    <text evidence="4">The sequence shown here is derived from an EMBL/GenBank/DDBJ whole genome shotgun (WGS) entry which is preliminary data.</text>
</comment>
<evidence type="ECO:0000313" key="4">
    <source>
        <dbReference type="EMBL" id="TXF99540.1"/>
    </source>
</evidence>
<sequence length="539" mass="57847">MTRAAVAEPVVRPPTDHDGRRSDGMMMLARRKTAGGHAAMRQGGQAMAFVLVFGAVAALIALLLFNSGMLANAKTRLQNAADAGAYSAALLQARDHNFAAYTNRSIVANQVAVVQMVSLKSYLEDAADTRDRMDELALDLQSSIYPTSKPTWNLGKSVPIRQVDAAFSAVAPVAVSGLGRLIRAHETAQHAHHAATILDMALVADEVVARNDPAAELTNGAFRLGRTDVQIVKWGNATVRHRANDPSPEADRFADVVVSEQSTDRFSRVRPSSPLPRWSSTSKLCRILPNHVRSYTRFDFVHAGASQLSEDKKRWLALDATTGGGVASCTIWYPCWTGVCYSTSTEPHIDGNFGLGGAGGAVAGRGGDYDSLRGYRGNPTASYAFGGASALGQGFIRYQSEGPGGTLDGAGGLQDYYRDVANPGSAIPANQAPELNGGAAPVTIEVQRIADTMRTSSRILHDSDQLRLEDGMRGETMRALSSAHAYFYRPGNEAAGSFTRTGWRRGDGKTEVANQFNPYWQSRLVDRSIDDRAASWAAQ</sequence>
<gene>
    <name evidence="4" type="ORF">FVD38_12005</name>
</gene>
<evidence type="ECO:0000256" key="2">
    <source>
        <dbReference type="SAM" id="Phobius"/>
    </source>
</evidence>
<name>A0A5C7G3I1_9BURK</name>
<evidence type="ECO:0000313" key="5">
    <source>
        <dbReference type="Proteomes" id="UP000321413"/>
    </source>
</evidence>
<evidence type="ECO:0000256" key="1">
    <source>
        <dbReference type="SAM" id="MobiDB-lite"/>
    </source>
</evidence>